<organism evidence="3 4">
    <name type="scientific">Cichlidogyrus casuarinus</name>
    <dbReference type="NCBI Taxonomy" id="1844966"/>
    <lineage>
        <taxon>Eukaryota</taxon>
        <taxon>Metazoa</taxon>
        <taxon>Spiralia</taxon>
        <taxon>Lophotrochozoa</taxon>
        <taxon>Platyhelminthes</taxon>
        <taxon>Monogenea</taxon>
        <taxon>Monopisthocotylea</taxon>
        <taxon>Dactylogyridea</taxon>
        <taxon>Ancyrocephalidae</taxon>
        <taxon>Cichlidogyrus</taxon>
    </lineage>
</organism>
<accession>A0ABD2QNK2</accession>
<sequence>MCQSVLLYKAINCRPSDDFCCKWSNVEVNSCNIEQNLFFIKSGLPSKDSKCYLQSIICLPVHFLFTMKCYQLFEAADGSIVLTTINQHGTKIFVYKFAYDSIHAMCSFDTFCSLFDRSPTLPTLYSVSRLDEHLLLNTAYKNENPNDRSYTLIVQHLINLDNNFTQRGIPLIFIRLPQSDPSCMISFDNQLKGLFLISHDSHQTTFFEITDSFRCELAYQLQRLEYNALSTMPSHSSLNSLCWSLTLPSEESRPRRRCLTSHFSRDSGYASLSNAFSECNVNFPTHRSQPQSYGSISSFRETINFKSHPNLSLSRMQPHRIKVLPSSTFGCFGSRRQDFKEPNGIVVLPDETLVVSDGNDQSIKFFTPNGGFLHSWPIFVEFACNGYPNCIAFLEPTLDFSRSNFCTMLFDRSPMPNLDWGLVVVLRKPTPCVQLYTLGGYKIRDFGFDLTNPKAITTDRIRRRIIVVESNVSCCLLIY</sequence>
<evidence type="ECO:0000313" key="4">
    <source>
        <dbReference type="Proteomes" id="UP001626550"/>
    </source>
</evidence>
<dbReference type="SUPFAM" id="SSF63825">
    <property type="entry name" value="YWTD domain"/>
    <property type="match status" value="1"/>
</dbReference>
<dbReference type="Proteomes" id="UP001626550">
    <property type="component" value="Unassembled WGS sequence"/>
</dbReference>
<feature type="repeat" description="NHL" evidence="2">
    <location>
        <begin position="326"/>
        <end position="369"/>
    </location>
</feature>
<dbReference type="InterPro" id="IPR001258">
    <property type="entry name" value="NHL_repeat"/>
</dbReference>
<name>A0ABD2QNK2_9PLAT</name>
<evidence type="ECO:0000313" key="3">
    <source>
        <dbReference type="EMBL" id="KAL3321020.1"/>
    </source>
</evidence>
<evidence type="ECO:0000256" key="1">
    <source>
        <dbReference type="ARBA" id="ARBA00022737"/>
    </source>
</evidence>
<dbReference type="AlphaFoldDB" id="A0ABD2QNK2"/>
<dbReference type="PROSITE" id="PS51125">
    <property type="entry name" value="NHL"/>
    <property type="match status" value="1"/>
</dbReference>
<evidence type="ECO:0000256" key="2">
    <source>
        <dbReference type="PROSITE-ProRule" id="PRU00504"/>
    </source>
</evidence>
<dbReference type="Gene3D" id="2.120.10.30">
    <property type="entry name" value="TolB, C-terminal domain"/>
    <property type="match status" value="1"/>
</dbReference>
<dbReference type="EMBL" id="JBJKFK010000015">
    <property type="protein sequence ID" value="KAL3321020.1"/>
    <property type="molecule type" value="Genomic_DNA"/>
</dbReference>
<gene>
    <name evidence="3" type="ORF">Ciccas_000298</name>
</gene>
<reference evidence="3 4" key="1">
    <citation type="submission" date="2024-11" db="EMBL/GenBank/DDBJ databases">
        <title>Adaptive evolution of stress response genes in parasites aligns with host niche diversity.</title>
        <authorList>
            <person name="Hahn C."/>
            <person name="Resl P."/>
        </authorList>
    </citation>
    <scope>NUCLEOTIDE SEQUENCE [LARGE SCALE GENOMIC DNA]</scope>
    <source>
        <strain evidence="3">EGGRZ-B1_66</strain>
        <tissue evidence="3">Body</tissue>
    </source>
</reference>
<protein>
    <submittedName>
        <fullName evidence="3">Uncharacterized protein</fullName>
    </submittedName>
</protein>
<proteinExistence type="predicted"/>
<keyword evidence="4" id="KW-1185">Reference proteome</keyword>
<dbReference type="InterPro" id="IPR011042">
    <property type="entry name" value="6-blade_b-propeller_TolB-like"/>
</dbReference>
<keyword evidence="1" id="KW-0677">Repeat</keyword>
<comment type="caution">
    <text evidence="3">The sequence shown here is derived from an EMBL/GenBank/DDBJ whole genome shotgun (WGS) entry which is preliminary data.</text>
</comment>